<dbReference type="NCBIfam" id="NF003994">
    <property type="entry name" value="PRK05472.2-3"/>
    <property type="match status" value="1"/>
</dbReference>
<dbReference type="Gene3D" id="3.40.50.720">
    <property type="entry name" value="NAD(P)-binding Rossmann-like Domain"/>
    <property type="match status" value="1"/>
</dbReference>
<evidence type="ECO:0000256" key="3">
    <source>
        <dbReference type="ARBA" id="ARBA00023015"/>
    </source>
</evidence>
<dbReference type="NCBIfam" id="NF003990">
    <property type="entry name" value="PRK05472.1-4"/>
    <property type="match status" value="1"/>
</dbReference>
<dbReference type="eggNOG" id="COG2344">
    <property type="taxonomic scope" value="Bacteria"/>
</dbReference>
<dbReference type="GO" id="GO:0045892">
    <property type="term" value="P:negative regulation of DNA-templated transcription"/>
    <property type="evidence" value="ECO:0007669"/>
    <property type="project" value="InterPro"/>
</dbReference>
<keyword evidence="4 7" id="KW-0520">NAD</keyword>
<dbReference type="PANTHER" id="PTHR35786:SF1">
    <property type="entry name" value="REDOX-SENSING TRANSCRIPTIONAL REPRESSOR REX 1"/>
    <property type="match status" value="1"/>
</dbReference>
<dbReference type="Pfam" id="PF06971">
    <property type="entry name" value="Put_DNA-bind_N"/>
    <property type="match status" value="1"/>
</dbReference>
<reference evidence="9 10" key="2">
    <citation type="journal article" date="2011" name="Stand. Genomic Sci.">
        <title>Complete genome sequence of Mahella australiensis type strain (50-1 BON).</title>
        <authorList>
            <person name="Sikorski J."/>
            <person name="Teshima H."/>
            <person name="Nolan M."/>
            <person name="Lucas S."/>
            <person name="Hammon N."/>
            <person name="Deshpande S."/>
            <person name="Cheng J.F."/>
            <person name="Pitluck S."/>
            <person name="Liolios K."/>
            <person name="Pagani I."/>
            <person name="Ivanova N."/>
            <person name="Huntemann M."/>
            <person name="Mavromatis K."/>
            <person name="Ovchinikova G."/>
            <person name="Pati A."/>
            <person name="Tapia R."/>
            <person name="Han C."/>
            <person name="Goodwin L."/>
            <person name="Chen A."/>
            <person name="Palaniappan K."/>
            <person name="Land M."/>
            <person name="Hauser L."/>
            <person name="Ngatchou-Djao O.D."/>
            <person name="Rohde M."/>
            <person name="Pukall R."/>
            <person name="Spring S."/>
            <person name="Abt B."/>
            <person name="Goker M."/>
            <person name="Detter J.C."/>
            <person name="Woyke T."/>
            <person name="Bristow J."/>
            <person name="Markowitz V."/>
            <person name="Hugenholtz P."/>
            <person name="Eisen J.A."/>
            <person name="Kyrpides N.C."/>
            <person name="Klenk H.P."/>
            <person name="Lapidus A."/>
        </authorList>
    </citation>
    <scope>NUCLEOTIDE SEQUENCE [LARGE SCALE GENOMIC DNA]</scope>
    <source>
        <strain evidence="10">DSM 15567 / CIP 107919 / 50-1 BON</strain>
    </source>
</reference>
<evidence type="ECO:0000313" key="10">
    <source>
        <dbReference type="Proteomes" id="UP000008457"/>
    </source>
</evidence>
<comment type="subcellular location">
    <subcellularLocation>
        <location evidence="7">Cytoplasm</location>
    </subcellularLocation>
</comment>
<evidence type="ECO:0000256" key="7">
    <source>
        <dbReference type="HAMAP-Rule" id="MF_01131"/>
    </source>
</evidence>
<dbReference type="GO" id="GO:0003677">
    <property type="term" value="F:DNA binding"/>
    <property type="evidence" value="ECO:0007669"/>
    <property type="project" value="UniProtKB-UniRule"/>
</dbReference>
<dbReference type="NCBIfam" id="NF003995">
    <property type="entry name" value="PRK05472.2-4"/>
    <property type="match status" value="1"/>
</dbReference>
<keyword evidence="6 7" id="KW-0804">Transcription</keyword>
<organism evidence="9 10">
    <name type="scientific">Mahella australiensis (strain DSM 15567 / CIP 107919 / 50-1 BON)</name>
    <dbReference type="NCBI Taxonomy" id="697281"/>
    <lineage>
        <taxon>Bacteria</taxon>
        <taxon>Bacillati</taxon>
        <taxon>Bacillota</taxon>
        <taxon>Clostridia</taxon>
        <taxon>Thermoanaerobacterales</taxon>
        <taxon>Thermoanaerobacterales Family IV. Incertae Sedis</taxon>
        <taxon>Mahella</taxon>
    </lineage>
</organism>
<keyword evidence="2 7" id="KW-0678">Repressor</keyword>
<dbReference type="SUPFAM" id="SSF51735">
    <property type="entry name" value="NAD(P)-binding Rossmann-fold domains"/>
    <property type="match status" value="1"/>
</dbReference>
<reference evidence="10" key="1">
    <citation type="submission" date="2010-11" db="EMBL/GenBank/DDBJ databases">
        <title>The complete genome of Mahella australiensis DSM 15567.</title>
        <authorList>
            <consortium name="US DOE Joint Genome Institute (JGI-PGF)"/>
            <person name="Lucas S."/>
            <person name="Copeland A."/>
            <person name="Lapidus A."/>
            <person name="Bruce D."/>
            <person name="Goodwin L."/>
            <person name="Pitluck S."/>
            <person name="Kyrpides N."/>
            <person name="Mavromatis K."/>
            <person name="Pagani I."/>
            <person name="Ivanova N."/>
            <person name="Teshima H."/>
            <person name="Brettin T."/>
            <person name="Detter J.C."/>
            <person name="Han C."/>
            <person name="Tapia R."/>
            <person name="Land M."/>
            <person name="Hauser L."/>
            <person name="Markowitz V."/>
            <person name="Cheng J.-F."/>
            <person name="Hugenholtz P."/>
            <person name="Woyke T."/>
            <person name="Wu D."/>
            <person name="Spring S."/>
            <person name="Pukall R."/>
            <person name="Steenblock K."/>
            <person name="Schneider S."/>
            <person name="Klenk H.-P."/>
            <person name="Eisen J.A."/>
        </authorList>
    </citation>
    <scope>NUCLEOTIDE SEQUENCE [LARGE SCALE GENOMIC DNA]</scope>
    <source>
        <strain evidence="10">DSM 15567 / CIP 107919 / 50-1 BON</strain>
    </source>
</reference>
<dbReference type="InterPro" id="IPR036390">
    <property type="entry name" value="WH_DNA-bd_sf"/>
</dbReference>
<dbReference type="InterPro" id="IPR036388">
    <property type="entry name" value="WH-like_DNA-bd_sf"/>
</dbReference>
<dbReference type="InterPro" id="IPR009718">
    <property type="entry name" value="Rex_DNA-bd_C_dom"/>
</dbReference>
<dbReference type="OrthoDB" id="9784760at2"/>
<feature type="domain" description="CoA-binding" evidence="8">
    <location>
        <begin position="78"/>
        <end position="179"/>
    </location>
</feature>
<evidence type="ECO:0000256" key="6">
    <source>
        <dbReference type="ARBA" id="ARBA00023163"/>
    </source>
</evidence>
<dbReference type="HAMAP" id="MF_01131">
    <property type="entry name" value="Rex"/>
    <property type="match status" value="1"/>
</dbReference>
<comment type="subunit">
    <text evidence="7">Homodimer.</text>
</comment>
<dbReference type="HOGENOM" id="CLU_061534_1_0_9"/>
<name>F3ZXB6_MAHA5</name>
<dbReference type="InterPro" id="IPR022876">
    <property type="entry name" value="Tscrpt_rep_Rex"/>
</dbReference>
<evidence type="ECO:0000256" key="1">
    <source>
        <dbReference type="ARBA" id="ARBA00022490"/>
    </source>
</evidence>
<gene>
    <name evidence="7" type="primary">rex</name>
    <name evidence="9" type="ordered locus">Mahau_1380</name>
</gene>
<protein>
    <recommendedName>
        <fullName evidence="7">Redox-sensing transcriptional repressor Rex</fullName>
    </recommendedName>
</protein>
<dbReference type="AlphaFoldDB" id="F3ZXB6"/>
<evidence type="ECO:0000313" key="9">
    <source>
        <dbReference type="EMBL" id="AEE96573.1"/>
    </source>
</evidence>
<dbReference type="Pfam" id="PF02629">
    <property type="entry name" value="CoA_binding"/>
    <property type="match status" value="1"/>
</dbReference>
<evidence type="ECO:0000259" key="8">
    <source>
        <dbReference type="SMART" id="SM00881"/>
    </source>
</evidence>
<dbReference type="STRING" id="697281.Mahau_1380"/>
<evidence type="ECO:0000256" key="5">
    <source>
        <dbReference type="ARBA" id="ARBA00023125"/>
    </source>
</evidence>
<evidence type="ECO:0000256" key="4">
    <source>
        <dbReference type="ARBA" id="ARBA00023027"/>
    </source>
</evidence>
<dbReference type="Proteomes" id="UP000008457">
    <property type="component" value="Chromosome"/>
</dbReference>
<keyword evidence="3 7" id="KW-0805">Transcription regulation</keyword>
<dbReference type="SMART" id="SM00881">
    <property type="entry name" value="CoA_binding"/>
    <property type="match status" value="1"/>
</dbReference>
<feature type="binding site" evidence="7">
    <location>
        <begin position="89"/>
        <end position="94"/>
    </location>
    <ligand>
        <name>NAD(+)</name>
        <dbReference type="ChEBI" id="CHEBI:57540"/>
    </ligand>
</feature>
<keyword evidence="10" id="KW-1185">Reference proteome</keyword>
<accession>F3ZXB6</accession>
<feature type="DNA-binding region" description="H-T-H motif" evidence="7">
    <location>
        <begin position="15"/>
        <end position="54"/>
    </location>
</feature>
<dbReference type="GO" id="GO:0051775">
    <property type="term" value="P:response to redox state"/>
    <property type="evidence" value="ECO:0007669"/>
    <property type="project" value="InterPro"/>
</dbReference>
<dbReference type="GO" id="GO:0005737">
    <property type="term" value="C:cytoplasm"/>
    <property type="evidence" value="ECO:0007669"/>
    <property type="project" value="UniProtKB-SubCell"/>
</dbReference>
<evidence type="ECO:0000256" key="2">
    <source>
        <dbReference type="ARBA" id="ARBA00022491"/>
    </source>
</evidence>
<dbReference type="EMBL" id="CP002360">
    <property type="protein sequence ID" value="AEE96573.1"/>
    <property type="molecule type" value="Genomic_DNA"/>
</dbReference>
<keyword evidence="1 7" id="KW-0963">Cytoplasm</keyword>
<dbReference type="PANTHER" id="PTHR35786">
    <property type="entry name" value="REDOX-SENSING TRANSCRIPTIONAL REPRESSOR REX"/>
    <property type="match status" value="1"/>
</dbReference>
<dbReference type="NCBIfam" id="NF003996">
    <property type="entry name" value="PRK05472.2-5"/>
    <property type="match status" value="1"/>
</dbReference>
<comment type="similarity">
    <text evidence="7">Belongs to the transcriptional regulatory Rex family.</text>
</comment>
<dbReference type="RefSeq" id="WP_013781003.1">
    <property type="nucleotide sequence ID" value="NC_015520.1"/>
</dbReference>
<dbReference type="InterPro" id="IPR036291">
    <property type="entry name" value="NAD(P)-bd_dom_sf"/>
</dbReference>
<dbReference type="GO" id="GO:0003700">
    <property type="term" value="F:DNA-binding transcription factor activity"/>
    <property type="evidence" value="ECO:0007669"/>
    <property type="project" value="UniProtKB-UniRule"/>
</dbReference>
<dbReference type="Gene3D" id="1.10.10.10">
    <property type="entry name" value="Winged helix-like DNA-binding domain superfamily/Winged helix DNA-binding domain"/>
    <property type="match status" value="1"/>
</dbReference>
<dbReference type="SUPFAM" id="SSF46785">
    <property type="entry name" value="Winged helix' DNA-binding domain"/>
    <property type="match status" value="1"/>
</dbReference>
<keyword evidence="5 7" id="KW-0238">DNA-binding</keyword>
<sequence>MKKNISCLVLRRLAIYYRYLSQLPADTIHSISSTEISKQLGIKASQLRQDLHWFGEFGHQGYGYDVAYLKEQIRSILHLDIRHPFIIIGAGNLGQALANYAEFERDGFILKALFDVNPKLIGLRIRDVEIMDMDDLEIFLSQHPVSIAAICTPANKAQSAINRVVNAGVKGIWNFACANISVPEGIVVENVYLNESLYTLAARLEEECDERALNEY</sequence>
<proteinExistence type="inferred from homology"/>
<comment type="function">
    <text evidence="7">Modulates transcription in response to changes in cellular NADH/NAD(+) redox state.</text>
</comment>
<dbReference type="KEGG" id="mas:Mahau_1380"/>
<dbReference type="InterPro" id="IPR003781">
    <property type="entry name" value="CoA-bd"/>
</dbReference>